<evidence type="ECO:0000313" key="3">
    <source>
        <dbReference type="Proteomes" id="UP000807306"/>
    </source>
</evidence>
<dbReference type="SUPFAM" id="SSF52047">
    <property type="entry name" value="RNI-like"/>
    <property type="match status" value="1"/>
</dbReference>
<feature type="compositionally biased region" description="Polar residues" evidence="1">
    <location>
        <begin position="8"/>
        <end position="29"/>
    </location>
</feature>
<dbReference type="InterPro" id="IPR032675">
    <property type="entry name" value="LRR_dom_sf"/>
</dbReference>
<proteinExistence type="predicted"/>
<gene>
    <name evidence="2" type="ORF">CPB83DRAFT_843399</name>
</gene>
<dbReference type="EMBL" id="MU157825">
    <property type="protein sequence ID" value="KAF9535056.1"/>
    <property type="molecule type" value="Genomic_DNA"/>
</dbReference>
<keyword evidence="3" id="KW-1185">Reference proteome</keyword>
<protein>
    <submittedName>
        <fullName evidence="2">Uncharacterized protein</fullName>
    </submittedName>
</protein>
<comment type="caution">
    <text evidence="2">The sequence shown here is derived from an EMBL/GenBank/DDBJ whole genome shotgun (WGS) entry which is preliminary data.</text>
</comment>
<feature type="region of interest" description="Disordered" evidence="1">
    <location>
        <begin position="1"/>
        <end position="35"/>
    </location>
</feature>
<dbReference type="AlphaFoldDB" id="A0A9P6ETN0"/>
<sequence length="471" mass="54135">MKRLSKLFSRTNSTEPSKPVASSSGSQFIQKPLPALPSISSSTEIVVKDYQDSDDISDSESEEDLDYYAYFKQSKPQSLFSAKSRAVQWSLPLPQDIIFEMLDSYFYYGIHKPDLRTLFALARTARCLTFYCRSLIYRSINIGYRTKTRRSLPLHYAELICYCPEVAEFVRTIRIEDTGKLFHCSVPLPEDEQCLSYILRHGYPNIRRMELSFPIMWILLPTTLQDAFQTCFRSPTLCEISITRGRIPASLFQSFIFLEDLDIRCLVSYPDDTAASTHDTCAPRILRIIDFTDEGETLENLFHDNTALSFENIEDCRIHTSAKFFHLLGRGFKKMPTSLVALTLHAASWKGATRVSLSQLRHLRALTLRLTSGEWTEELLATLHSPSTLETLSIFPAYDINYRPIDRIFAVAFEATWPRLQSVCLQFTTQPGVAEEELIRRELPSLDKANVLRIVVVDPDFLVYLRRPRLR</sequence>
<dbReference type="Gene3D" id="3.80.10.10">
    <property type="entry name" value="Ribonuclease Inhibitor"/>
    <property type="match status" value="1"/>
</dbReference>
<organism evidence="2 3">
    <name type="scientific">Crepidotus variabilis</name>
    <dbReference type="NCBI Taxonomy" id="179855"/>
    <lineage>
        <taxon>Eukaryota</taxon>
        <taxon>Fungi</taxon>
        <taxon>Dikarya</taxon>
        <taxon>Basidiomycota</taxon>
        <taxon>Agaricomycotina</taxon>
        <taxon>Agaricomycetes</taxon>
        <taxon>Agaricomycetidae</taxon>
        <taxon>Agaricales</taxon>
        <taxon>Agaricineae</taxon>
        <taxon>Crepidotaceae</taxon>
        <taxon>Crepidotus</taxon>
    </lineage>
</organism>
<reference evidence="2" key="1">
    <citation type="submission" date="2020-11" db="EMBL/GenBank/DDBJ databases">
        <authorList>
            <consortium name="DOE Joint Genome Institute"/>
            <person name="Ahrendt S."/>
            <person name="Riley R."/>
            <person name="Andreopoulos W."/>
            <person name="Labutti K."/>
            <person name="Pangilinan J."/>
            <person name="Ruiz-Duenas F.J."/>
            <person name="Barrasa J.M."/>
            <person name="Sanchez-Garcia M."/>
            <person name="Camarero S."/>
            <person name="Miyauchi S."/>
            <person name="Serrano A."/>
            <person name="Linde D."/>
            <person name="Babiker R."/>
            <person name="Drula E."/>
            <person name="Ayuso-Fernandez I."/>
            <person name="Pacheco R."/>
            <person name="Padilla G."/>
            <person name="Ferreira P."/>
            <person name="Barriuso J."/>
            <person name="Kellner H."/>
            <person name="Castanera R."/>
            <person name="Alfaro M."/>
            <person name="Ramirez L."/>
            <person name="Pisabarro A.G."/>
            <person name="Kuo A."/>
            <person name="Tritt A."/>
            <person name="Lipzen A."/>
            <person name="He G."/>
            <person name="Yan M."/>
            <person name="Ng V."/>
            <person name="Cullen D."/>
            <person name="Martin F."/>
            <person name="Rosso M.-N."/>
            <person name="Henrissat B."/>
            <person name="Hibbett D."/>
            <person name="Martinez A.T."/>
            <person name="Grigoriev I.V."/>
        </authorList>
    </citation>
    <scope>NUCLEOTIDE SEQUENCE</scope>
    <source>
        <strain evidence="2">CBS 506.95</strain>
    </source>
</reference>
<dbReference type="OrthoDB" id="2904962at2759"/>
<evidence type="ECO:0000313" key="2">
    <source>
        <dbReference type="EMBL" id="KAF9535056.1"/>
    </source>
</evidence>
<evidence type="ECO:0000256" key="1">
    <source>
        <dbReference type="SAM" id="MobiDB-lite"/>
    </source>
</evidence>
<name>A0A9P6ETN0_9AGAR</name>
<accession>A0A9P6ETN0</accession>
<dbReference type="Proteomes" id="UP000807306">
    <property type="component" value="Unassembled WGS sequence"/>
</dbReference>